<organism evidence="6 7">
    <name type="scientific">Kitasatospora herbaricolor</name>
    <dbReference type="NCBI Taxonomy" id="68217"/>
    <lineage>
        <taxon>Bacteria</taxon>
        <taxon>Bacillati</taxon>
        <taxon>Actinomycetota</taxon>
        <taxon>Actinomycetes</taxon>
        <taxon>Kitasatosporales</taxon>
        <taxon>Streptomycetaceae</taxon>
        <taxon>Kitasatospora</taxon>
    </lineage>
</organism>
<reference evidence="6 7" key="1">
    <citation type="submission" date="2022-10" db="EMBL/GenBank/DDBJ databases">
        <title>The complete genomes of actinobacterial strains from the NBC collection.</title>
        <authorList>
            <person name="Joergensen T.S."/>
            <person name="Alvarez Arevalo M."/>
            <person name="Sterndorff E.B."/>
            <person name="Faurdal D."/>
            <person name="Vuksanovic O."/>
            <person name="Mourched A.-S."/>
            <person name="Charusanti P."/>
            <person name="Shaw S."/>
            <person name="Blin K."/>
            <person name="Weber T."/>
        </authorList>
    </citation>
    <scope>NUCLEOTIDE SEQUENCE [LARGE SCALE GENOMIC DNA]</scope>
    <source>
        <strain evidence="6 7">NBC_01247</strain>
    </source>
</reference>
<dbReference type="SUPFAM" id="SSF54631">
    <property type="entry name" value="CBS-domain pair"/>
    <property type="match status" value="1"/>
</dbReference>
<name>A0ABZ1WL41_9ACTN</name>
<dbReference type="Pfam" id="PF00571">
    <property type="entry name" value="CBS"/>
    <property type="match status" value="2"/>
</dbReference>
<feature type="domain" description="CBS" evidence="5">
    <location>
        <begin position="89"/>
        <end position="146"/>
    </location>
</feature>
<protein>
    <submittedName>
        <fullName evidence="6">CBS domain-containing protein</fullName>
    </submittedName>
</protein>
<evidence type="ECO:0000256" key="1">
    <source>
        <dbReference type="ARBA" id="ARBA00023122"/>
    </source>
</evidence>
<dbReference type="Pfam" id="PF04972">
    <property type="entry name" value="BON"/>
    <property type="match status" value="1"/>
</dbReference>
<dbReference type="PROSITE" id="PS50914">
    <property type="entry name" value="BON"/>
    <property type="match status" value="1"/>
</dbReference>
<keyword evidence="7" id="KW-1185">Reference proteome</keyword>
<evidence type="ECO:0000313" key="7">
    <source>
        <dbReference type="Proteomes" id="UP001432014"/>
    </source>
</evidence>
<dbReference type="InterPro" id="IPR000644">
    <property type="entry name" value="CBS_dom"/>
</dbReference>
<sequence>MTHRTVRDVMTRDVVRVAPATGFRAIVELLHEHGITAVPVVDEDDRPVGIVSEADLLRTQSAQEDPSGLQPPPAGGPDPAGAATARQLMTSPAVCVAPGATVVAAARLMAGRHVKRLPVVDEEGRLTGLVSRGDLLKVFLRDDRAIRQDIVEEVLSHVEGVSPAAVGVEVAQGRVVLSGTIEPPYLVTVVLRLCRSVDGVVSVTDRTGRAPEQTYVTTHREQHRNTEVRHGNHA</sequence>
<dbReference type="SMART" id="SM00116">
    <property type="entry name" value="CBS"/>
    <property type="match status" value="2"/>
</dbReference>
<feature type="domain" description="BON" evidence="4">
    <location>
        <begin position="142"/>
        <end position="211"/>
    </location>
</feature>
<evidence type="ECO:0000313" key="6">
    <source>
        <dbReference type="EMBL" id="WUS61380.1"/>
    </source>
</evidence>
<evidence type="ECO:0000256" key="2">
    <source>
        <dbReference type="PROSITE-ProRule" id="PRU00703"/>
    </source>
</evidence>
<dbReference type="InterPro" id="IPR007055">
    <property type="entry name" value="BON_dom"/>
</dbReference>
<dbReference type="CDD" id="cd04586">
    <property type="entry name" value="CBS_pair_BON_assoc"/>
    <property type="match status" value="1"/>
</dbReference>
<dbReference type="PIRSF" id="PIRSF036990">
    <property type="entry name" value="UCP036990_CBS_BON"/>
    <property type="match status" value="1"/>
</dbReference>
<proteinExistence type="predicted"/>
<dbReference type="RefSeq" id="WP_413230339.1">
    <property type="nucleotide sequence ID" value="NZ_CP108460.1"/>
</dbReference>
<dbReference type="InterPro" id="IPR017080">
    <property type="entry name" value="UCP036990_CBS_BON"/>
</dbReference>
<evidence type="ECO:0000259" key="5">
    <source>
        <dbReference type="PROSITE" id="PS51371"/>
    </source>
</evidence>
<dbReference type="InterPro" id="IPR046342">
    <property type="entry name" value="CBS_dom_sf"/>
</dbReference>
<dbReference type="InterPro" id="IPR051257">
    <property type="entry name" value="Diverse_CBS-Domain"/>
</dbReference>
<feature type="domain" description="CBS" evidence="5">
    <location>
        <begin position="10"/>
        <end position="67"/>
    </location>
</feature>
<feature type="region of interest" description="Disordered" evidence="3">
    <location>
        <begin position="61"/>
        <end position="83"/>
    </location>
</feature>
<dbReference type="PROSITE" id="PS51371">
    <property type="entry name" value="CBS"/>
    <property type="match status" value="2"/>
</dbReference>
<dbReference type="Gene3D" id="3.10.580.10">
    <property type="entry name" value="CBS-domain"/>
    <property type="match status" value="1"/>
</dbReference>
<dbReference type="Gene3D" id="3.30.1340.30">
    <property type="match status" value="1"/>
</dbReference>
<keyword evidence="1 2" id="KW-0129">CBS domain</keyword>
<dbReference type="EMBL" id="CP108482">
    <property type="protein sequence ID" value="WUS61380.1"/>
    <property type="molecule type" value="Genomic_DNA"/>
</dbReference>
<accession>A0ABZ1WL41</accession>
<evidence type="ECO:0000256" key="3">
    <source>
        <dbReference type="SAM" id="MobiDB-lite"/>
    </source>
</evidence>
<dbReference type="PANTHER" id="PTHR43080">
    <property type="entry name" value="CBS DOMAIN-CONTAINING PROTEIN CBSX3, MITOCHONDRIAL"/>
    <property type="match status" value="1"/>
</dbReference>
<gene>
    <name evidence="6" type="ORF">OG469_05325</name>
</gene>
<dbReference type="PANTHER" id="PTHR43080:SF29">
    <property type="entry name" value="OS02G0818000 PROTEIN"/>
    <property type="match status" value="1"/>
</dbReference>
<evidence type="ECO:0000259" key="4">
    <source>
        <dbReference type="PROSITE" id="PS50914"/>
    </source>
</evidence>
<dbReference type="Proteomes" id="UP001432014">
    <property type="component" value="Chromosome"/>
</dbReference>